<comment type="similarity">
    <text evidence="2">Belongs to the major facilitator superfamily. MFSD6 family.</text>
</comment>
<evidence type="ECO:0000256" key="1">
    <source>
        <dbReference type="ARBA" id="ARBA00004141"/>
    </source>
</evidence>
<evidence type="ECO:0000256" key="5">
    <source>
        <dbReference type="ARBA" id="ARBA00023136"/>
    </source>
</evidence>
<feature type="transmembrane region" description="Helical" evidence="6">
    <location>
        <begin position="706"/>
        <end position="727"/>
    </location>
</feature>
<feature type="transmembrane region" description="Helical" evidence="6">
    <location>
        <begin position="865"/>
        <end position="885"/>
    </location>
</feature>
<dbReference type="InterPro" id="IPR024989">
    <property type="entry name" value="MFS_assoc_dom"/>
</dbReference>
<feature type="transmembrane region" description="Helical" evidence="6">
    <location>
        <begin position="368"/>
        <end position="387"/>
    </location>
</feature>
<evidence type="ECO:0000259" key="7">
    <source>
        <dbReference type="PROSITE" id="PS51184"/>
    </source>
</evidence>
<feature type="transmembrane region" description="Helical" evidence="6">
    <location>
        <begin position="556"/>
        <end position="573"/>
    </location>
</feature>
<dbReference type="Gene3D" id="1.20.1250.20">
    <property type="entry name" value="MFS general substrate transporter like domains"/>
    <property type="match status" value="3"/>
</dbReference>
<organism evidence="8 9">
    <name type="scientific">Ascaris lumbricoides</name>
    <name type="common">Giant roundworm</name>
    <dbReference type="NCBI Taxonomy" id="6252"/>
    <lineage>
        <taxon>Eukaryota</taxon>
        <taxon>Metazoa</taxon>
        <taxon>Ecdysozoa</taxon>
        <taxon>Nematoda</taxon>
        <taxon>Chromadorea</taxon>
        <taxon>Rhabditida</taxon>
        <taxon>Spirurina</taxon>
        <taxon>Ascaridomorpha</taxon>
        <taxon>Ascaridoidea</taxon>
        <taxon>Ascarididae</taxon>
        <taxon>Ascaris</taxon>
    </lineage>
</organism>
<dbReference type="Gene3D" id="2.60.120.650">
    <property type="entry name" value="Cupin"/>
    <property type="match status" value="1"/>
</dbReference>
<dbReference type="GO" id="GO:0016020">
    <property type="term" value="C:membrane"/>
    <property type="evidence" value="ECO:0007669"/>
    <property type="project" value="UniProtKB-SubCell"/>
</dbReference>
<dbReference type="PANTHER" id="PTHR16172">
    <property type="entry name" value="MAJOR FACILITATOR SUPERFAMILY DOMAIN-CONTAINING PROTEIN 6-LIKE"/>
    <property type="match status" value="1"/>
</dbReference>
<feature type="transmembrane region" description="Helical" evidence="6">
    <location>
        <begin position="513"/>
        <end position="535"/>
    </location>
</feature>
<dbReference type="PROSITE" id="PS51184">
    <property type="entry name" value="JMJC"/>
    <property type="match status" value="1"/>
</dbReference>
<evidence type="ECO:0000313" key="9">
    <source>
        <dbReference type="WBParaSite" id="ALUE_0001812101-mRNA-1"/>
    </source>
</evidence>
<dbReference type="InterPro" id="IPR003347">
    <property type="entry name" value="JmjC_dom"/>
</dbReference>
<feature type="transmembrane region" description="Helical" evidence="6">
    <location>
        <begin position="929"/>
        <end position="951"/>
    </location>
</feature>
<feature type="transmembrane region" description="Helical" evidence="6">
    <location>
        <begin position="623"/>
        <end position="646"/>
    </location>
</feature>
<dbReference type="InterPro" id="IPR051717">
    <property type="entry name" value="MFS_MFSD6"/>
</dbReference>
<dbReference type="SMART" id="SM00558">
    <property type="entry name" value="JmjC"/>
    <property type="match status" value="1"/>
</dbReference>
<reference evidence="9" key="1">
    <citation type="submission" date="2023-03" db="UniProtKB">
        <authorList>
            <consortium name="WormBaseParasite"/>
        </authorList>
    </citation>
    <scope>IDENTIFICATION</scope>
</reference>
<dbReference type="AlphaFoldDB" id="A0A9J2Q6X8"/>
<evidence type="ECO:0000256" key="6">
    <source>
        <dbReference type="SAM" id="Phobius"/>
    </source>
</evidence>
<feature type="transmembrane region" description="Helical" evidence="6">
    <location>
        <begin position="666"/>
        <end position="685"/>
    </location>
</feature>
<dbReference type="SUPFAM" id="SSF51197">
    <property type="entry name" value="Clavaminate synthase-like"/>
    <property type="match status" value="1"/>
</dbReference>
<evidence type="ECO:0000256" key="4">
    <source>
        <dbReference type="ARBA" id="ARBA00022989"/>
    </source>
</evidence>
<proteinExistence type="inferred from homology"/>
<feature type="transmembrane region" description="Helical" evidence="6">
    <location>
        <begin position="786"/>
        <end position="811"/>
    </location>
</feature>
<accession>A0A9J2Q6X8</accession>
<protein>
    <submittedName>
        <fullName evidence="9">JmjC domain-containing protein</fullName>
    </submittedName>
</protein>
<dbReference type="InterPro" id="IPR036259">
    <property type="entry name" value="MFS_trans_sf"/>
</dbReference>
<name>A0A9J2Q6X8_ASCLU</name>
<feature type="transmembrane region" description="Helical" evidence="6">
    <location>
        <begin position="593"/>
        <end position="611"/>
    </location>
</feature>
<feature type="transmembrane region" description="Helical" evidence="6">
    <location>
        <begin position="308"/>
        <end position="328"/>
    </location>
</feature>
<keyword evidence="8" id="KW-1185">Reference proteome</keyword>
<keyword evidence="3 6" id="KW-0812">Transmembrane</keyword>
<dbReference type="Pfam" id="PF12832">
    <property type="entry name" value="MFS_1_like"/>
    <property type="match status" value="3"/>
</dbReference>
<evidence type="ECO:0000313" key="8">
    <source>
        <dbReference type="Proteomes" id="UP000036681"/>
    </source>
</evidence>
<dbReference type="SUPFAM" id="SSF103473">
    <property type="entry name" value="MFS general substrate transporter"/>
    <property type="match status" value="2"/>
</dbReference>
<evidence type="ECO:0000256" key="3">
    <source>
        <dbReference type="ARBA" id="ARBA00022692"/>
    </source>
</evidence>
<dbReference type="WBParaSite" id="ALUE_0001812101-mRNA-1">
    <property type="protein sequence ID" value="ALUE_0001812101-mRNA-1"/>
    <property type="gene ID" value="ALUE_0001812101"/>
</dbReference>
<dbReference type="PANTHER" id="PTHR16172:SF2">
    <property type="entry name" value="MAJOR FACILITATOR SUPERFAMILY DOMAIN-CONTAINING PROTEIN 6"/>
    <property type="match status" value="1"/>
</dbReference>
<evidence type="ECO:0000256" key="2">
    <source>
        <dbReference type="ARBA" id="ARBA00005241"/>
    </source>
</evidence>
<feature type="transmembrane region" description="Helical" evidence="6">
    <location>
        <begin position="832"/>
        <end position="853"/>
    </location>
</feature>
<feature type="domain" description="JmjC" evidence="7">
    <location>
        <begin position="1"/>
        <end position="129"/>
    </location>
</feature>
<dbReference type="Pfam" id="PF02373">
    <property type="entry name" value="JmjC"/>
    <property type="match status" value="1"/>
</dbReference>
<keyword evidence="5 6" id="KW-0472">Membrane</keyword>
<dbReference type="Proteomes" id="UP000036681">
    <property type="component" value="Unplaced"/>
</dbReference>
<sequence length="956" mass="107742">MVEWERRSIWRLSFRLFWRQRTIFHSDVMSSYSWSANICGRKLWYFVPPGNEEFFRRDRNGFVEDIRTAKEKWMKANVVQFVQLPGEIVFVPSNWYHQVHNLEDAISINHNFINASNVDLVLRLICNRLLDVRKEIADVKDIFTKSEFEDECQKILKADIRVNFEVLQRLMDLVIKDRLSQVDKCWICAKHGGDAFKCKKDNDCLRRIVRSVEEGCRCSQRSLCDGCDRFMKEYELTCALQCAYVIELRGRLACASKKQHNACSYRSNNRCRRVVAALSLVHSTMESSERLVRIFGREYPREALISRLFYLCFFASYGSLFPLLGIYFKQLGMNASQAGFLLGARPLVEFASSPFWGSFADRFRKGKLLLMFSLASFIIFTLAIGFVQPLTPYCVTKPLNSTSECFYLEQAGQIIHGGALGYLKEATGIGRKKRQAPQLIETIIDLSSYEREGDMVPGLAPEIITRDKVCNYEEAIYGVLVSPPHSTRVYRKPAVEQVDSFTFFLFFPSFDSYVFLLLLLLTILGEFFSSPGLALADSVTLTYVSDEPKKFGQIRLLGSMGWGLAMFIMGIGLDYSETFRNHPCPTKNTTEKNYTLCFVTCSLFMLAAMLVGNSIDTIILRNIFQVFLLLLLLTILGEFFSSPGLALADSVTLTYVSDEPKKFGQIRLLGSMGWGLAMFIMGIGLDYSETFRNHPCPTKNTTEKNYTLCFVTCSLFMLAAMLVATQFRFGNEQRPDEVGCAVIDTRIDEIAPAVAEKARTRQVQLEHSEGSPWLATVKALLRGHAAVYLLALTTIGFGAGIIFGFLFWHLQLEHSEGSPWLATVKALLRGHAAVYLLALTTIGFGAGIIFGFLFWHLQDFGGSPILFGVASVINHGSEIAAYFYCFQFINKFGHIKVRVTLATCWASASSYISLIAPPQLKSTAQTLCMLLFHGIGKGFGSIVGGFIITSVGMSHK</sequence>
<keyword evidence="4 6" id="KW-1133">Transmembrane helix</keyword>
<comment type="subcellular location">
    <subcellularLocation>
        <location evidence="1">Membrane</location>
        <topology evidence="1">Multi-pass membrane protein</topology>
    </subcellularLocation>
</comment>